<dbReference type="EMBL" id="VSSQ01016901">
    <property type="protein sequence ID" value="MPM58684.1"/>
    <property type="molecule type" value="Genomic_DNA"/>
</dbReference>
<dbReference type="AlphaFoldDB" id="A0A645BAH3"/>
<protein>
    <submittedName>
        <fullName evidence="1">Uncharacterized protein</fullName>
    </submittedName>
</protein>
<accession>A0A645BAH3</accession>
<reference evidence="1" key="1">
    <citation type="submission" date="2019-08" db="EMBL/GenBank/DDBJ databases">
        <authorList>
            <person name="Kucharzyk K."/>
            <person name="Murdoch R.W."/>
            <person name="Higgins S."/>
            <person name="Loffler F."/>
        </authorList>
    </citation>
    <scope>NUCLEOTIDE SEQUENCE</scope>
</reference>
<organism evidence="1">
    <name type="scientific">bioreactor metagenome</name>
    <dbReference type="NCBI Taxonomy" id="1076179"/>
    <lineage>
        <taxon>unclassified sequences</taxon>
        <taxon>metagenomes</taxon>
        <taxon>ecological metagenomes</taxon>
    </lineage>
</organism>
<comment type="caution">
    <text evidence="1">The sequence shown here is derived from an EMBL/GenBank/DDBJ whole genome shotgun (WGS) entry which is preliminary data.</text>
</comment>
<evidence type="ECO:0000313" key="1">
    <source>
        <dbReference type="EMBL" id="MPM58684.1"/>
    </source>
</evidence>
<sequence length="86" mass="9634">MIFSFDGHHGTSFDSAKEIISSNYELSKGNDEWLGDGVYFFVTGVSTKTSELAEKWAIAQSWDNDKKYNPSKCVFSNSIIKTGQIK</sequence>
<name>A0A645BAH3_9ZZZZ</name>
<dbReference type="SUPFAM" id="SSF56399">
    <property type="entry name" value="ADP-ribosylation"/>
    <property type="match status" value="1"/>
</dbReference>
<gene>
    <name evidence="1" type="ORF">SDC9_105517</name>
</gene>
<proteinExistence type="predicted"/>